<organism evidence="1 2">
    <name type="scientific">Aliidiomarina sanyensis</name>
    <dbReference type="NCBI Taxonomy" id="1249555"/>
    <lineage>
        <taxon>Bacteria</taxon>
        <taxon>Pseudomonadati</taxon>
        <taxon>Pseudomonadota</taxon>
        <taxon>Gammaproteobacteria</taxon>
        <taxon>Alteromonadales</taxon>
        <taxon>Idiomarinaceae</taxon>
        <taxon>Aliidiomarina</taxon>
    </lineage>
</organism>
<dbReference type="PROSITE" id="PS51257">
    <property type="entry name" value="PROKAR_LIPOPROTEIN"/>
    <property type="match status" value="1"/>
</dbReference>
<evidence type="ECO:0000313" key="1">
    <source>
        <dbReference type="EMBL" id="RUO33423.1"/>
    </source>
</evidence>
<gene>
    <name evidence="1" type="ORF">CWE11_06150</name>
</gene>
<sequence length="331" mass="36686">MRSTTATFFLSLFGLILLLTSCGQKREPINIGGNTWLGYQPYYLAKEEFGCSACPTHDSYVGGQAFRINMMPATTSTLRLFGTGELDGALLTLDEAIGFQSRTQIPICVAQILSYSDGADAILAMPDFDPDRPFVIGNEQSALGGFKTARGIEALKWIDKPFEQRVVHPASHVDALLSGEVNVVVTYEPYVSKLVERGAMVLFSSRDMPGEILDVLVVRQDIARRHEDSLIWLGSSFWYHGLSMMKEREESLKFIAARTGADLSDLQTALSGIHFPSWREAQAFAEQDYARILGVLNHYLLSYQHLTVPGNIPLCENIIYADPAPAISFYD</sequence>
<protein>
    <submittedName>
        <fullName evidence="1">Nitrate ABC transporter</fullName>
    </submittedName>
</protein>
<keyword evidence="2" id="KW-1185">Reference proteome</keyword>
<dbReference type="EMBL" id="PIPM01000005">
    <property type="protein sequence ID" value="RUO33423.1"/>
    <property type="molecule type" value="Genomic_DNA"/>
</dbReference>
<comment type="caution">
    <text evidence="1">The sequence shown here is derived from an EMBL/GenBank/DDBJ whole genome shotgun (WGS) entry which is preliminary data.</text>
</comment>
<dbReference type="AlphaFoldDB" id="A0A432WI31"/>
<dbReference type="SUPFAM" id="SSF53850">
    <property type="entry name" value="Periplasmic binding protein-like II"/>
    <property type="match status" value="1"/>
</dbReference>
<evidence type="ECO:0000313" key="2">
    <source>
        <dbReference type="Proteomes" id="UP000288405"/>
    </source>
</evidence>
<name>A0A432WI31_9GAMM</name>
<dbReference type="Proteomes" id="UP000288405">
    <property type="component" value="Unassembled WGS sequence"/>
</dbReference>
<dbReference type="RefSeq" id="WP_126776733.1">
    <property type="nucleotide sequence ID" value="NZ_PIPM01000005.1"/>
</dbReference>
<reference evidence="1 2" key="1">
    <citation type="journal article" date="2011" name="Front. Microbiol.">
        <title>Genomic signatures of strain selection and enhancement in Bacillus atrophaeus var. globigii, a historical biowarfare simulant.</title>
        <authorList>
            <person name="Gibbons H.S."/>
            <person name="Broomall S.M."/>
            <person name="McNew L.A."/>
            <person name="Daligault H."/>
            <person name="Chapman C."/>
            <person name="Bruce D."/>
            <person name="Karavis M."/>
            <person name="Krepps M."/>
            <person name="McGregor P.A."/>
            <person name="Hong C."/>
            <person name="Park K.H."/>
            <person name="Akmal A."/>
            <person name="Feldman A."/>
            <person name="Lin J.S."/>
            <person name="Chang W.E."/>
            <person name="Higgs B.W."/>
            <person name="Demirev P."/>
            <person name="Lindquist J."/>
            <person name="Liem A."/>
            <person name="Fochler E."/>
            <person name="Read T.D."/>
            <person name="Tapia R."/>
            <person name="Johnson S."/>
            <person name="Bishop-Lilly K.A."/>
            <person name="Detter C."/>
            <person name="Han C."/>
            <person name="Sozhamannan S."/>
            <person name="Rosenzweig C.N."/>
            <person name="Skowronski E.W."/>
        </authorList>
    </citation>
    <scope>NUCLEOTIDE SEQUENCE [LARGE SCALE GENOMIC DNA]</scope>
    <source>
        <strain evidence="1 2">GYP-17</strain>
    </source>
</reference>
<dbReference type="OrthoDB" id="5292144at2"/>
<proteinExistence type="predicted"/>
<dbReference type="Gene3D" id="3.40.190.10">
    <property type="entry name" value="Periplasmic binding protein-like II"/>
    <property type="match status" value="1"/>
</dbReference>
<accession>A0A432WI31</accession>